<keyword evidence="3" id="KW-1185">Reference proteome</keyword>
<dbReference type="RefSeq" id="WP_106348326.1">
    <property type="nucleotide sequence ID" value="NZ_PVUE01000004.1"/>
</dbReference>
<dbReference type="PANTHER" id="PTHR43684:SF4">
    <property type="entry name" value="ENOYL-COA HYDRATASE_ISOMERASE FAMILY PROTEIN (AFU_ORTHOLOGUE AFUA_1G01890)"/>
    <property type="match status" value="1"/>
</dbReference>
<accession>A0A2T1A2G4</accession>
<comment type="caution">
    <text evidence="2">The sequence shown here is derived from an EMBL/GenBank/DDBJ whole genome shotgun (WGS) entry which is preliminary data.</text>
</comment>
<evidence type="ECO:0000313" key="2">
    <source>
        <dbReference type="EMBL" id="PRZ42792.1"/>
    </source>
</evidence>
<proteinExistence type="inferred from homology"/>
<dbReference type="Pfam" id="PF00378">
    <property type="entry name" value="ECH_1"/>
    <property type="match status" value="1"/>
</dbReference>
<dbReference type="Gene3D" id="1.10.12.10">
    <property type="entry name" value="Lyase 2-enoyl-coa Hydratase, Chain A, domain 2"/>
    <property type="match status" value="1"/>
</dbReference>
<protein>
    <submittedName>
        <fullName evidence="2">Short chain enoyl-CoA hydratase /enoyl-CoA hydratase</fullName>
    </submittedName>
</protein>
<comment type="similarity">
    <text evidence="1">Belongs to the enoyl-CoA hydratase/isomerase family.</text>
</comment>
<dbReference type="InterPro" id="IPR029045">
    <property type="entry name" value="ClpP/crotonase-like_dom_sf"/>
</dbReference>
<dbReference type="InterPro" id="IPR051053">
    <property type="entry name" value="ECH/Chromodomain_protein"/>
</dbReference>
<dbReference type="SUPFAM" id="SSF52096">
    <property type="entry name" value="ClpP/crotonase"/>
    <property type="match status" value="1"/>
</dbReference>
<dbReference type="InterPro" id="IPR014748">
    <property type="entry name" value="Enoyl-CoA_hydra_C"/>
</dbReference>
<evidence type="ECO:0000313" key="3">
    <source>
        <dbReference type="Proteomes" id="UP000237752"/>
    </source>
</evidence>
<dbReference type="InterPro" id="IPR001753">
    <property type="entry name" value="Enoyl-CoA_hydra/iso"/>
</dbReference>
<sequence>MAVSGSGFEQILVDQHDAVLQITLNRPERMNAWTRQMSAELTSAIEAANADDSVGAIVVTGAGRGFCAGADIGAVFADKTPAPSDAKATNQVSDWVALCRRSKPLIAAVNGASVGVGLTMILPFDQIVASEDAKLSARFVKMGLVPELASSHFLISRCGYGAGSWLALSGTTILGTEAGRIGLVDRVVAADKVLECAMSMATELAANPPTQLRFIKELLTVNAVESDLSLVQQREMERLSEAYETAEHAEAISAFQEKRTPVFRP</sequence>
<dbReference type="Gene3D" id="3.90.226.10">
    <property type="entry name" value="2-enoyl-CoA Hydratase, Chain A, domain 1"/>
    <property type="match status" value="1"/>
</dbReference>
<dbReference type="OrthoDB" id="4308938at2"/>
<dbReference type="EMBL" id="PVUE01000004">
    <property type="protein sequence ID" value="PRZ42792.1"/>
    <property type="molecule type" value="Genomic_DNA"/>
</dbReference>
<organism evidence="2 3">
    <name type="scientific">Antricoccus suffuscus</name>
    <dbReference type="NCBI Taxonomy" id="1629062"/>
    <lineage>
        <taxon>Bacteria</taxon>
        <taxon>Bacillati</taxon>
        <taxon>Actinomycetota</taxon>
        <taxon>Actinomycetes</taxon>
        <taxon>Geodermatophilales</taxon>
        <taxon>Antricoccaceae</taxon>
        <taxon>Antricoccus</taxon>
    </lineage>
</organism>
<dbReference type="AlphaFoldDB" id="A0A2T1A2G4"/>
<dbReference type="CDD" id="cd06558">
    <property type="entry name" value="crotonase-like"/>
    <property type="match status" value="1"/>
</dbReference>
<dbReference type="PANTHER" id="PTHR43684">
    <property type="match status" value="1"/>
</dbReference>
<gene>
    <name evidence="2" type="ORF">CLV47_104139</name>
</gene>
<dbReference type="Proteomes" id="UP000237752">
    <property type="component" value="Unassembled WGS sequence"/>
</dbReference>
<name>A0A2T1A2G4_9ACTN</name>
<dbReference type="GO" id="GO:0003824">
    <property type="term" value="F:catalytic activity"/>
    <property type="evidence" value="ECO:0007669"/>
    <property type="project" value="UniProtKB-ARBA"/>
</dbReference>
<evidence type="ECO:0000256" key="1">
    <source>
        <dbReference type="ARBA" id="ARBA00005254"/>
    </source>
</evidence>
<reference evidence="2 3" key="1">
    <citation type="submission" date="2018-03" db="EMBL/GenBank/DDBJ databases">
        <title>Genomic Encyclopedia of Archaeal and Bacterial Type Strains, Phase II (KMG-II): from individual species to whole genera.</title>
        <authorList>
            <person name="Goeker M."/>
        </authorList>
    </citation>
    <scope>NUCLEOTIDE SEQUENCE [LARGE SCALE GENOMIC DNA]</scope>
    <source>
        <strain evidence="2 3">DSM 100065</strain>
    </source>
</reference>